<dbReference type="KEGG" id="tpol:Mal48_38120"/>
<accession>A0A517QSD7</accession>
<organism evidence="3 4">
    <name type="scientific">Thalassoglobus polymorphus</name>
    <dbReference type="NCBI Taxonomy" id="2527994"/>
    <lineage>
        <taxon>Bacteria</taxon>
        <taxon>Pseudomonadati</taxon>
        <taxon>Planctomycetota</taxon>
        <taxon>Planctomycetia</taxon>
        <taxon>Planctomycetales</taxon>
        <taxon>Planctomycetaceae</taxon>
        <taxon>Thalassoglobus</taxon>
    </lineage>
</organism>
<dbReference type="Gene3D" id="2.130.10.10">
    <property type="entry name" value="YVTN repeat-like/Quinoprotein amine dehydrogenase"/>
    <property type="match status" value="1"/>
</dbReference>
<protein>
    <submittedName>
        <fullName evidence="3">Outer membrane biogenesis protein BamB</fullName>
    </submittedName>
</protein>
<gene>
    <name evidence="3" type="ORF">Mal48_38120</name>
</gene>
<dbReference type="PANTHER" id="PTHR34512">
    <property type="entry name" value="CELL SURFACE PROTEIN"/>
    <property type="match status" value="1"/>
</dbReference>
<dbReference type="OrthoDB" id="229752at2"/>
<evidence type="ECO:0000259" key="2">
    <source>
        <dbReference type="Pfam" id="PF13360"/>
    </source>
</evidence>
<feature type="signal peptide" evidence="1">
    <location>
        <begin position="1"/>
        <end position="23"/>
    </location>
</feature>
<sequence precursor="true">MLRSLQSLLTCILTVTCVQVSFAAKPDGDWPTFRGPARTAVSPDQNLLTSWPESGPKLLWETDGLGRGYSSLAIADGRIYTMGDTIPGERNDDEFLFCFDQQTGEQLWKLRTGPAWTNGKESWQSSRSTPTVDKDRVYVLTAHGKLICATVEGRKVWNKDLKKEFNGKKADSWGYSESVLIDGDTLVVTPGGTKNTMVALNKMNGRVIWTTVRDGDRGAGHASTLITNIGGTKVYVTTTGSGAMGVRAEDGKLLWSYEIDKTTAVIPTPIVRDDLVFFTAGYNRGGALLKQVPGKEGEVTVEEIYPITPHLANKHGGVILVGDSLYGDSDDKGIPFCADLMTGEIRWKARGSGRNSASMAAADGHIYIRYTDGTMTLAKASPEKFEEVGSFEVPGSGSRPSWSHPVITGGKLYLREGNKLLSYDLRD</sequence>
<dbReference type="SUPFAM" id="SSF50998">
    <property type="entry name" value="Quinoprotein alcohol dehydrogenase-like"/>
    <property type="match status" value="1"/>
</dbReference>
<reference evidence="3 4" key="1">
    <citation type="submission" date="2019-02" db="EMBL/GenBank/DDBJ databases">
        <title>Deep-cultivation of Planctomycetes and their phenomic and genomic characterization uncovers novel biology.</title>
        <authorList>
            <person name="Wiegand S."/>
            <person name="Jogler M."/>
            <person name="Boedeker C."/>
            <person name="Pinto D."/>
            <person name="Vollmers J."/>
            <person name="Rivas-Marin E."/>
            <person name="Kohn T."/>
            <person name="Peeters S.H."/>
            <person name="Heuer A."/>
            <person name="Rast P."/>
            <person name="Oberbeckmann S."/>
            <person name="Bunk B."/>
            <person name="Jeske O."/>
            <person name="Meyerdierks A."/>
            <person name="Storesund J.E."/>
            <person name="Kallscheuer N."/>
            <person name="Luecker S."/>
            <person name="Lage O.M."/>
            <person name="Pohl T."/>
            <person name="Merkel B.J."/>
            <person name="Hornburger P."/>
            <person name="Mueller R.-W."/>
            <person name="Bruemmer F."/>
            <person name="Labrenz M."/>
            <person name="Spormann A.M."/>
            <person name="Op den Camp H."/>
            <person name="Overmann J."/>
            <person name="Amann R."/>
            <person name="Jetten M.S.M."/>
            <person name="Mascher T."/>
            <person name="Medema M.H."/>
            <person name="Devos D.P."/>
            <person name="Kaster A.-K."/>
            <person name="Ovreas L."/>
            <person name="Rohde M."/>
            <person name="Galperin M.Y."/>
            <person name="Jogler C."/>
        </authorList>
    </citation>
    <scope>NUCLEOTIDE SEQUENCE [LARGE SCALE GENOMIC DNA]</scope>
    <source>
        <strain evidence="3 4">Mal48</strain>
    </source>
</reference>
<dbReference type="AlphaFoldDB" id="A0A517QSD7"/>
<dbReference type="InterPro" id="IPR011047">
    <property type="entry name" value="Quinoprotein_ADH-like_sf"/>
</dbReference>
<keyword evidence="4" id="KW-1185">Reference proteome</keyword>
<evidence type="ECO:0000313" key="4">
    <source>
        <dbReference type="Proteomes" id="UP000315724"/>
    </source>
</evidence>
<feature type="chain" id="PRO_5021843614" evidence="1">
    <location>
        <begin position="24"/>
        <end position="427"/>
    </location>
</feature>
<keyword evidence="1" id="KW-0732">Signal</keyword>
<dbReference type="RefSeq" id="WP_145202657.1">
    <property type="nucleotide sequence ID" value="NZ_CP036267.1"/>
</dbReference>
<dbReference type="InterPro" id="IPR015943">
    <property type="entry name" value="WD40/YVTN_repeat-like_dom_sf"/>
</dbReference>
<dbReference type="PANTHER" id="PTHR34512:SF30">
    <property type="entry name" value="OUTER MEMBRANE PROTEIN ASSEMBLY FACTOR BAMB"/>
    <property type="match status" value="1"/>
</dbReference>
<dbReference type="Gene3D" id="2.40.10.480">
    <property type="match status" value="1"/>
</dbReference>
<evidence type="ECO:0000256" key="1">
    <source>
        <dbReference type="SAM" id="SignalP"/>
    </source>
</evidence>
<dbReference type="EMBL" id="CP036267">
    <property type="protein sequence ID" value="QDT34550.1"/>
    <property type="molecule type" value="Genomic_DNA"/>
</dbReference>
<proteinExistence type="predicted"/>
<dbReference type="Proteomes" id="UP000315724">
    <property type="component" value="Chromosome"/>
</dbReference>
<evidence type="ECO:0000313" key="3">
    <source>
        <dbReference type="EMBL" id="QDT34550.1"/>
    </source>
</evidence>
<dbReference type="InterPro" id="IPR002372">
    <property type="entry name" value="PQQ_rpt_dom"/>
</dbReference>
<name>A0A517QSD7_9PLAN</name>
<feature type="domain" description="Pyrrolo-quinoline quinone repeat" evidence="2">
    <location>
        <begin position="98"/>
        <end position="348"/>
    </location>
</feature>
<dbReference type="Pfam" id="PF13360">
    <property type="entry name" value="PQQ_2"/>
    <property type="match status" value="1"/>
</dbReference>